<comment type="caution">
    <text evidence="2">The sequence shown here is derived from an EMBL/GenBank/DDBJ whole genome shotgun (WGS) entry which is preliminary data.</text>
</comment>
<dbReference type="InterPro" id="IPR010945">
    <property type="entry name" value="Malate_DH_type2"/>
</dbReference>
<dbReference type="Proteomes" id="UP001482620">
    <property type="component" value="Unassembled WGS sequence"/>
</dbReference>
<proteinExistence type="predicted"/>
<accession>A0ABV0VJP1</accession>
<evidence type="ECO:0000313" key="3">
    <source>
        <dbReference type="Proteomes" id="UP001482620"/>
    </source>
</evidence>
<protein>
    <recommendedName>
        <fullName evidence="4">Secreted protein</fullName>
    </recommendedName>
</protein>
<reference evidence="2 3" key="1">
    <citation type="submission" date="2021-06" db="EMBL/GenBank/DDBJ databases">
        <authorList>
            <person name="Palmer J.M."/>
        </authorList>
    </citation>
    <scope>NUCLEOTIDE SEQUENCE [LARGE SCALE GENOMIC DNA]</scope>
    <source>
        <strain evidence="3">if_2019</strain>
        <tissue evidence="2">Muscle</tissue>
    </source>
</reference>
<dbReference type="EMBL" id="JAHRIQ010109507">
    <property type="protein sequence ID" value="MEQ2257210.1"/>
    <property type="molecule type" value="Genomic_DNA"/>
</dbReference>
<evidence type="ECO:0000313" key="2">
    <source>
        <dbReference type="EMBL" id="MEQ2257210.1"/>
    </source>
</evidence>
<evidence type="ECO:0008006" key="4">
    <source>
        <dbReference type="Google" id="ProtNLM"/>
    </source>
</evidence>
<dbReference type="Gene3D" id="3.40.50.720">
    <property type="entry name" value="NAD(P)-binding Rossmann-like Domain"/>
    <property type="match status" value="1"/>
</dbReference>
<dbReference type="PANTHER" id="PTHR23382">
    <property type="entry name" value="MALATE DEHYDROGENASE"/>
    <property type="match status" value="1"/>
</dbReference>
<sequence>MVLVCYFLNCIKTISSRPPGAPFVICLTGAFAESPASEMYVCVRGCLMKQRCCLSHTDVRFLSHQVLVVGNPANTNCLIASKSAPSIPKENFSCLTRLDHNRACSQ</sequence>
<feature type="non-terminal residue" evidence="2">
    <location>
        <position position="106"/>
    </location>
</feature>
<name>A0ABV0VJP1_9TELE</name>
<organism evidence="2 3">
    <name type="scientific">Ilyodon furcidens</name>
    <name type="common">goldbreast splitfin</name>
    <dbReference type="NCBI Taxonomy" id="33524"/>
    <lineage>
        <taxon>Eukaryota</taxon>
        <taxon>Metazoa</taxon>
        <taxon>Chordata</taxon>
        <taxon>Craniata</taxon>
        <taxon>Vertebrata</taxon>
        <taxon>Euteleostomi</taxon>
        <taxon>Actinopterygii</taxon>
        <taxon>Neopterygii</taxon>
        <taxon>Teleostei</taxon>
        <taxon>Neoteleostei</taxon>
        <taxon>Acanthomorphata</taxon>
        <taxon>Ovalentaria</taxon>
        <taxon>Atherinomorphae</taxon>
        <taxon>Cyprinodontiformes</taxon>
        <taxon>Goodeidae</taxon>
        <taxon>Ilyodon</taxon>
    </lineage>
</organism>
<evidence type="ECO:0000256" key="1">
    <source>
        <dbReference type="ARBA" id="ARBA00023002"/>
    </source>
</evidence>
<gene>
    <name evidence="2" type="ORF">ILYODFUR_032364</name>
</gene>
<keyword evidence="1" id="KW-0560">Oxidoreductase</keyword>
<keyword evidence="3" id="KW-1185">Reference proteome</keyword>